<evidence type="ECO:0000256" key="1">
    <source>
        <dbReference type="SAM" id="MobiDB-lite"/>
    </source>
</evidence>
<feature type="compositionally biased region" description="Basic and acidic residues" evidence="1">
    <location>
        <begin position="79"/>
        <end position="100"/>
    </location>
</feature>
<proteinExistence type="predicted"/>
<keyword evidence="2" id="KW-0812">Transmembrane</keyword>
<dbReference type="AlphaFoldDB" id="X6LYE1"/>
<evidence type="ECO:0000313" key="4">
    <source>
        <dbReference type="Proteomes" id="UP000023152"/>
    </source>
</evidence>
<reference evidence="3 4" key="1">
    <citation type="journal article" date="2013" name="Curr. Biol.">
        <title>The Genome of the Foraminiferan Reticulomyxa filosa.</title>
        <authorList>
            <person name="Glockner G."/>
            <person name="Hulsmann N."/>
            <person name="Schleicher M."/>
            <person name="Noegel A.A."/>
            <person name="Eichinger L."/>
            <person name="Gallinger C."/>
            <person name="Pawlowski J."/>
            <person name="Sierra R."/>
            <person name="Euteneuer U."/>
            <person name="Pillet L."/>
            <person name="Moustafa A."/>
            <person name="Platzer M."/>
            <person name="Groth M."/>
            <person name="Szafranski K."/>
            <person name="Schliwa M."/>
        </authorList>
    </citation>
    <scope>NUCLEOTIDE SEQUENCE [LARGE SCALE GENOMIC DNA]</scope>
</reference>
<feature type="transmembrane region" description="Helical" evidence="2">
    <location>
        <begin position="152"/>
        <end position="174"/>
    </location>
</feature>
<evidence type="ECO:0000313" key="3">
    <source>
        <dbReference type="EMBL" id="ETO06918.1"/>
    </source>
</evidence>
<comment type="caution">
    <text evidence="3">The sequence shown here is derived from an EMBL/GenBank/DDBJ whole genome shotgun (WGS) entry which is preliminary data.</text>
</comment>
<organism evidence="3 4">
    <name type="scientific">Reticulomyxa filosa</name>
    <dbReference type="NCBI Taxonomy" id="46433"/>
    <lineage>
        <taxon>Eukaryota</taxon>
        <taxon>Sar</taxon>
        <taxon>Rhizaria</taxon>
        <taxon>Retaria</taxon>
        <taxon>Foraminifera</taxon>
        <taxon>Monothalamids</taxon>
        <taxon>Reticulomyxidae</taxon>
        <taxon>Reticulomyxa</taxon>
    </lineage>
</organism>
<dbReference type="EMBL" id="ASPP01026683">
    <property type="protein sequence ID" value="ETO06918.1"/>
    <property type="molecule type" value="Genomic_DNA"/>
</dbReference>
<keyword evidence="2" id="KW-0472">Membrane</keyword>
<name>X6LYE1_RETFI</name>
<accession>X6LYE1</accession>
<dbReference type="Proteomes" id="UP000023152">
    <property type="component" value="Unassembled WGS sequence"/>
</dbReference>
<gene>
    <name evidence="3" type="ORF">RFI_30474</name>
</gene>
<feature type="region of interest" description="Disordered" evidence="1">
    <location>
        <begin position="73"/>
        <end position="100"/>
    </location>
</feature>
<sequence length="184" mass="20438">MSNLKSLNSLTEINNKTKENNIGKTLEGKVEERLNGGLVIKCNNEVGKSQRKVPSFKQKPTLLRTTSSKTAVEYTNSESKTKGEHCDGIGKASESKDNAKADAKLYKPSITLERSASLPEEASECPTTTDKCNYRKKRNTLSLHRSMTCTNLSLSGLSPTPEMLLATSFLLFFFKKKKQNKTKK</sequence>
<keyword evidence="2" id="KW-1133">Transmembrane helix</keyword>
<evidence type="ECO:0000256" key="2">
    <source>
        <dbReference type="SAM" id="Phobius"/>
    </source>
</evidence>
<keyword evidence="4" id="KW-1185">Reference proteome</keyword>
<protein>
    <submittedName>
        <fullName evidence="3">Uncharacterized protein</fullName>
    </submittedName>
</protein>